<protein>
    <submittedName>
        <fullName evidence="1">Uncharacterized protein</fullName>
    </submittedName>
</protein>
<sequence length="451" mass="48796">MLIQGSDFIWMVWFMRRDAWVRILHAAMTALGALFLVACGVLPHSPRAAQQTKHTPIPISIGSVLRFTTVPPSLVIDHNDPRVLAVNTSLNQLMLYRRIRNGWHEQVLLKASLSTLFGADTLICQSTGCLAAAELGGTASSAQIIVFCQGAGSKKWSTVWRTTAPLIAAGATLQLAANGHDVWLLSTGSPGAGLMPKLLWMSQNNGQTWRLVASGDLPTIKAPFTIPQGYPTGVVALSSGQLILSLSPRGNSATVAIKYTAAPLTENPLTFSVPSTFQPIMESLPAITGSPDSLPLIDQKGYLALATSSAELPWPVHSTHILTDESPLATSGLGTAAIINTTKILLLSSQGRVLTLPIRREFITPLVTAVIGHQSVVVLGKDGTLWVNTRTGSWHRFNESRYKLKPSFNRETTERGWTERELRHGTDIGYPYLCRLLTRQNGLRAHPLAGL</sequence>
<dbReference type="EMBL" id="PXYW01000012">
    <property type="protein sequence ID" value="PSR34111.1"/>
    <property type="molecule type" value="Genomic_DNA"/>
</dbReference>
<name>A0A2T2XHY1_9FIRM</name>
<reference evidence="1 2" key="1">
    <citation type="journal article" date="2014" name="BMC Genomics">
        <title>Comparison of environmental and isolate Sulfobacillus genomes reveals diverse carbon, sulfur, nitrogen, and hydrogen metabolisms.</title>
        <authorList>
            <person name="Justice N.B."/>
            <person name="Norman A."/>
            <person name="Brown C.T."/>
            <person name="Singh A."/>
            <person name="Thomas B.C."/>
            <person name="Banfield J.F."/>
        </authorList>
    </citation>
    <scope>NUCLEOTIDE SEQUENCE [LARGE SCALE GENOMIC DNA]</scope>
    <source>
        <strain evidence="1">AMDSBA4</strain>
    </source>
</reference>
<evidence type="ECO:0000313" key="1">
    <source>
        <dbReference type="EMBL" id="PSR34111.1"/>
    </source>
</evidence>
<dbReference type="AlphaFoldDB" id="A0A2T2XHY1"/>
<proteinExistence type="predicted"/>
<accession>A0A2T2XHY1</accession>
<dbReference type="SUPFAM" id="SSF110296">
    <property type="entry name" value="Oligoxyloglucan reducing end-specific cellobiohydrolase"/>
    <property type="match status" value="1"/>
</dbReference>
<organism evidence="1 2">
    <name type="scientific">Sulfobacillus benefaciens</name>
    <dbReference type="NCBI Taxonomy" id="453960"/>
    <lineage>
        <taxon>Bacteria</taxon>
        <taxon>Bacillati</taxon>
        <taxon>Bacillota</taxon>
        <taxon>Clostridia</taxon>
        <taxon>Eubacteriales</taxon>
        <taxon>Clostridiales Family XVII. Incertae Sedis</taxon>
        <taxon>Sulfobacillus</taxon>
    </lineage>
</organism>
<gene>
    <name evidence="1" type="ORF">C7B46_06850</name>
</gene>
<comment type="caution">
    <text evidence="1">The sequence shown here is derived from an EMBL/GenBank/DDBJ whole genome shotgun (WGS) entry which is preliminary data.</text>
</comment>
<evidence type="ECO:0000313" key="2">
    <source>
        <dbReference type="Proteomes" id="UP000242972"/>
    </source>
</evidence>
<dbReference type="Proteomes" id="UP000242972">
    <property type="component" value="Unassembled WGS sequence"/>
</dbReference>